<evidence type="ECO:0000313" key="2">
    <source>
        <dbReference type="Proteomes" id="UP000199297"/>
    </source>
</evidence>
<dbReference type="OrthoDB" id="9792392at2"/>
<dbReference type="RefSeq" id="WP_085284996.1">
    <property type="nucleotide sequence ID" value="NZ_FOBI01000008.1"/>
</dbReference>
<keyword evidence="2" id="KW-1185">Reference proteome</keyword>
<dbReference type="SUPFAM" id="SSF54909">
    <property type="entry name" value="Dimeric alpha+beta barrel"/>
    <property type="match status" value="1"/>
</dbReference>
<reference evidence="2" key="1">
    <citation type="submission" date="2016-10" db="EMBL/GenBank/DDBJ databases">
        <authorList>
            <person name="Varghese N."/>
            <person name="Submissions S."/>
        </authorList>
    </citation>
    <scope>NUCLEOTIDE SEQUENCE [LARGE SCALE GENOMIC DNA]</scope>
    <source>
        <strain evidence="2">CGMCC 1.9127</strain>
    </source>
</reference>
<organism evidence="1 2">
    <name type="scientific">Colwellia chukchiensis</name>
    <dbReference type="NCBI Taxonomy" id="641665"/>
    <lineage>
        <taxon>Bacteria</taxon>
        <taxon>Pseudomonadati</taxon>
        <taxon>Pseudomonadota</taxon>
        <taxon>Gammaproteobacteria</taxon>
        <taxon>Alteromonadales</taxon>
        <taxon>Colwelliaceae</taxon>
        <taxon>Colwellia</taxon>
    </lineage>
</organism>
<dbReference type="PIRSF" id="PIRSF007028">
    <property type="entry name" value="UCP007028"/>
    <property type="match status" value="1"/>
</dbReference>
<sequence length="117" mass="13020">MTYVDGFVLAVPTANKKMYLELAQTMADIFKDHGALTVVENWGDDIPSGELTSFPMAVKCQADESVVLSWVTWPNKKARDQGMVQVMADPRMSFDQAEMPFDGKRLILGGFETILSK</sequence>
<evidence type="ECO:0000313" key="1">
    <source>
        <dbReference type="EMBL" id="SEL27751.1"/>
    </source>
</evidence>
<accession>A0A1H7NW45</accession>
<dbReference type="InterPro" id="IPR011008">
    <property type="entry name" value="Dimeric_a/b-barrel"/>
</dbReference>
<gene>
    <name evidence="1" type="ORF">SAMN05216262_108107</name>
</gene>
<dbReference type="EMBL" id="FOBI01000008">
    <property type="protein sequence ID" value="SEL27751.1"/>
    <property type="molecule type" value="Genomic_DNA"/>
</dbReference>
<dbReference type="InterPro" id="IPR009874">
    <property type="entry name" value="DUF1428"/>
</dbReference>
<dbReference type="Pfam" id="PF07237">
    <property type="entry name" value="DUF1428"/>
    <property type="match status" value="1"/>
</dbReference>
<protein>
    <submittedName>
        <fullName evidence="1">Uncharacterized conserved protein YbaA, DUF1428 family</fullName>
    </submittedName>
</protein>
<dbReference type="AlphaFoldDB" id="A0A1H7NW45"/>
<name>A0A1H7NW45_9GAMM</name>
<proteinExistence type="predicted"/>
<dbReference type="Gene3D" id="3.30.70.100">
    <property type="match status" value="1"/>
</dbReference>
<dbReference type="Proteomes" id="UP000199297">
    <property type="component" value="Unassembled WGS sequence"/>
</dbReference>
<dbReference type="STRING" id="641665.GCA_002104455_03497"/>